<evidence type="ECO:0000256" key="7">
    <source>
        <dbReference type="RuleBase" id="RU363032"/>
    </source>
</evidence>
<dbReference type="SUPFAM" id="SSF161098">
    <property type="entry name" value="MetI-like"/>
    <property type="match status" value="1"/>
</dbReference>
<dbReference type="CDD" id="cd06261">
    <property type="entry name" value="TM_PBP2"/>
    <property type="match status" value="1"/>
</dbReference>
<dbReference type="EMBL" id="BSVB01000001">
    <property type="protein sequence ID" value="GMA94700.1"/>
    <property type="molecule type" value="Genomic_DNA"/>
</dbReference>
<feature type="transmembrane region" description="Helical" evidence="7">
    <location>
        <begin position="94"/>
        <end position="116"/>
    </location>
</feature>
<proteinExistence type="inferred from homology"/>
<evidence type="ECO:0000256" key="1">
    <source>
        <dbReference type="ARBA" id="ARBA00004651"/>
    </source>
</evidence>
<accession>A0ABQ6K543</accession>
<comment type="similarity">
    <text evidence="7">Belongs to the binding-protein-dependent transport system permease family.</text>
</comment>
<dbReference type="InterPro" id="IPR000515">
    <property type="entry name" value="MetI-like"/>
</dbReference>
<evidence type="ECO:0000256" key="3">
    <source>
        <dbReference type="ARBA" id="ARBA00022475"/>
    </source>
</evidence>
<keyword evidence="6 7" id="KW-0472">Membrane</keyword>
<feature type="transmembrane region" description="Helical" evidence="7">
    <location>
        <begin position="122"/>
        <end position="142"/>
    </location>
</feature>
<evidence type="ECO:0000256" key="5">
    <source>
        <dbReference type="ARBA" id="ARBA00022989"/>
    </source>
</evidence>
<evidence type="ECO:0000259" key="8">
    <source>
        <dbReference type="PROSITE" id="PS50928"/>
    </source>
</evidence>
<evidence type="ECO:0000256" key="4">
    <source>
        <dbReference type="ARBA" id="ARBA00022692"/>
    </source>
</evidence>
<comment type="subcellular location">
    <subcellularLocation>
        <location evidence="1 7">Cell membrane</location>
        <topology evidence="1 7">Multi-pass membrane protein</topology>
    </subcellularLocation>
</comment>
<evidence type="ECO:0000313" key="10">
    <source>
        <dbReference type="Proteomes" id="UP001157034"/>
    </source>
</evidence>
<dbReference type="InterPro" id="IPR035906">
    <property type="entry name" value="MetI-like_sf"/>
</dbReference>
<keyword evidence="3" id="KW-1003">Cell membrane</keyword>
<keyword evidence="10" id="KW-1185">Reference proteome</keyword>
<reference evidence="10" key="1">
    <citation type="journal article" date="2019" name="Int. J. Syst. Evol. Microbiol.">
        <title>The Global Catalogue of Microorganisms (GCM) 10K type strain sequencing project: providing services to taxonomists for standard genome sequencing and annotation.</title>
        <authorList>
            <consortium name="The Broad Institute Genomics Platform"/>
            <consortium name="The Broad Institute Genome Sequencing Center for Infectious Disease"/>
            <person name="Wu L."/>
            <person name="Ma J."/>
        </authorList>
    </citation>
    <scope>NUCLEOTIDE SEQUENCE [LARGE SCALE GENOMIC DNA]</scope>
    <source>
        <strain evidence="10">NBRC 108894</strain>
    </source>
</reference>
<feature type="transmembrane region" description="Helical" evidence="7">
    <location>
        <begin position="177"/>
        <end position="202"/>
    </location>
</feature>
<dbReference type="Gene3D" id="1.10.3720.10">
    <property type="entry name" value="MetI-like"/>
    <property type="match status" value="1"/>
</dbReference>
<evidence type="ECO:0000313" key="9">
    <source>
        <dbReference type="EMBL" id="GMA94700.1"/>
    </source>
</evidence>
<dbReference type="InterPro" id="IPR050366">
    <property type="entry name" value="BP-dependent_transpt_permease"/>
</dbReference>
<dbReference type="PANTHER" id="PTHR43386">
    <property type="entry name" value="OLIGOPEPTIDE TRANSPORT SYSTEM PERMEASE PROTEIN APPC"/>
    <property type="match status" value="1"/>
</dbReference>
<evidence type="ECO:0000256" key="6">
    <source>
        <dbReference type="ARBA" id="ARBA00023136"/>
    </source>
</evidence>
<evidence type="ECO:0000256" key="2">
    <source>
        <dbReference type="ARBA" id="ARBA00022448"/>
    </source>
</evidence>
<organism evidence="9 10">
    <name type="scientific">Pseudolysinimonas kribbensis</name>
    <dbReference type="NCBI Taxonomy" id="433641"/>
    <lineage>
        <taxon>Bacteria</taxon>
        <taxon>Bacillati</taxon>
        <taxon>Actinomycetota</taxon>
        <taxon>Actinomycetes</taxon>
        <taxon>Micrococcales</taxon>
        <taxon>Microbacteriaceae</taxon>
        <taxon>Pseudolysinimonas</taxon>
    </lineage>
</organism>
<keyword evidence="2 7" id="KW-0813">Transport</keyword>
<dbReference type="PROSITE" id="PS50928">
    <property type="entry name" value="ABC_TM1"/>
    <property type="match status" value="1"/>
</dbReference>
<dbReference type="PANTHER" id="PTHR43386:SF1">
    <property type="entry name" value="D,D-DIPEPTIDE TRANSPORT SYSTEM PERMEASE PROTEIN DDPC-RELATED"/>
    <property type="match status" value="1"/>
</dbReference>
<feature type="transmembrane region" description="Helical" evidence="7">
    <location>
        <begin position="63"/>
        <end position="87"/>
    </location>
</feature>
<name>A0ABQ6K543_9MICO</name>
<dbReference type="Pfam" id="PF00528">
    <property type="entry name" value="BPD_transp_1"/>
    <property type="match status" value="1"/>
</dbReference>
<keyword evidence="4 7" id="KW-0812">Transmembrane</keyword>
<dbReference type="Proteomes" id="UP001157034">
    <property type="component" value="Unassembled WGS sequence"/>
</dbReference>
<gene>
    <name evidence="9" type="ORF">GCM10025881_15240</name>
</gene>
<feature type="domain" description="ABC transmembrane type-1" evidence="8">
    <location>
        <begin position="59"/>
        <end position="251"/>
    </location>
</feature>
<sequence>MVVGVIVLAIFVIAAIVGPIAIPNPDALVGPSLAPPSLQFPLGTTQSGQSVLSQVIVSAQGTLIVGFAAGLIATVIGLIVGVGGAFIGGIADDVLNLITNVVLVIPALPLVIVISANLAAKGYTTSIIVIAVTSWAGGARVLRGLTLSMRSRDYVAAARVSGERTWRIVVVEVLPNLLAFILSSFIFSVVFAILTQAGLAFIGLDSPSDQTWGNMLYFAQNSEALSSGAWWWFVPPGLAIALVGTALTLINLGLDSIINPKLRAAVRTRRPRKDAS</sequence>
<comment type="caution">
    <text evidence="9">The sequence shown here is derived from an EMBL/GenBank/DDBJ whole genome shotgun (WGS) entry which is preliminary data.</text>
</comment>
<protein>
    <recommendedName>
        <fullName evidence="8">ABC transmembrane type-1 domain-containing protein</fullName>
    </recommendedName>
</protein>
<keyword evidence="5 7" id="KW-1133">Transmembrane helix</keyword>
<feature type="transmembrane region" description="Helical" evidence="7">
    <location>
        <begin position="230"/>
        <end position="254"/>
    </location>
</feature>